<accession>A0A345YQ59</accession>
<feature type="transmembrane region" description="Helical" evidence="2">
    <location>
        <begin position="33"/>
        <end position="54"/>
    </location>
</feature>
<dbReference type="RefSeq" id="WP_115413805.1">
    <property type="nucleotide sequence ID" value="NZ_CP031356.1"/>
</dbReference>
<dbReference type="Gene3D" id="3.30.70.2390">
    <property type="match status" value="1"/>
</dbReference>
<feature type="domain" description="LytR/CpsA/Psr regulator C-terminal" evidence="3">
    <location>
        <begin position="93"/>
        <end position="178"/>
    </location>
</feature>
<proteinExistence type="predicted"/>
<gene>
    <name evidence="4" type="ORF">DWV08_10865</name>
    <name evidence="5" type="ORF">DXU92_02615</name>
</gene>
<reference evidence="5 7" key="2">
    <citation type="submission" date="2018-08" db="EMBL/GenBank/DDBJ databases">
        <title>Brachybacterium saurashtrense DSM 23186.</title>
        <authorList>
            <person name="Li Y."/>
        </authorList>
    </citation>
    <scope>NUCLEOTIDE SEQUENCE [LARGE SCALE GENOMIC DNA]</scope>
    <source>
        <strain evidence="5 7">DSM 23186</strain>
    </source>
</reference>
<dbReference type="AlphaFoldDB" id="A0A345YQ59"/>
<dbReference type="PANTHER" id="PTHR33392:SF6">
    <property type="entry name" value="POLYISOPRENYL-TEICHOIC ACID--PEPTIDOGLYCAN TEICHOIC ACID TRANSFERASE TAGU"/>
    <property type="match status" value="1"/>
</dbReference>
<sequence>MPTSHHDAHPYGRSADDVRRRDRRLRRTRRLRATQLAIFSLLAVALIAVGVYAVGELRQPAADPGQIAPKTFGAAPVEMTCPAPDSLPLPPEEVTVTVLNGTTRSGLAGQVTEQLAERGYGTGDPGNTRRDSGAVTIVHGPDGYLAARSLAAQFEDPQLRFEEDVEGSAVQLLLGEGFTGPRDAEAAAETLEEPVALPEGC</sequence>
<dbReference type="OrthoDB" id="3267444at2"/>
<keyword evidence="6" id="KW-1185">Reference proteome</keyword>
<keyword evidence="2" id="KW-0472">Membrane</keyword>
<dbReference type="EMBL" id="CP031356">
    <property type="protein sequence ID" value="AXK46061.1"/>
    <property type="molecule type" value="Genomic_DNA"/>
</dbReference>
<dbReference type="InterPro" id="IPR050922">
    <property type="entry name" value="LytR/CpsA/Psr_CW_biosynth"/>
</dbReference>
<dbReference type="InterPro" id="IPR027381">
    <property type="entry name" value="LytR/CpsA/Psr_C"/>
</dbReference>
<dbReference type="Proteomes" id="UP000282185">
    <property type="component" value="Unassembled WGS sequence"/>
</dbReference>
<keyword evidence="2" id="KW-1133">Transmembrane helix</keyword>
<evidence type="ECO:0000313" key="7">
    <source>
        <dbReference type="Proteomes" id="UP000282185"/>
    </source>
</evidence>
<evidence type="ECO:0000313" key="6">
    <source>
        <dbReference type="Proteomes" id="UP000254236"/>
    </source>
</evidence>
<dbReference type="PANTHER" id="PTHR33392">
    <property type="entry name" value="POLYISOPRENYL-TEICHOIC ACID--PEPTIDOGLYCAN TEICHOIC ACID TRANSFERASE TAGU"/>
    <property type="match status" value="1"/>
</dbReference>
<dbReference type="Pfam" id="PF13399">
    <property type="entry name" value="LytR_C"/>
    <property type="match status" value="1"/>
</dbReference>
<name>A0A345YQ59_9MICO</name>
<protein>
    <submittedName>
        <fullName evidence="5">LytR family transcriptional regulator</fullName>
    </submittedName>
</protein>
<keyword evidence="2" id="KW-0812">Transmembrane</keyword>
<organism evidence="5 7">
    <name type="scientific">Brachybacterium saurashtrense</name>
    <dbReference type="NCBI Taxonomy" id="556288"/>
    <lineage>
        <taxon>Bacteria</taxon>
        <taxon>Bacillati</taxon>
        <taxon>Actinomycetota</taxon>
        <taxon>Actinomycetes</taxon>
        <taxon>Micrococcales</taxon>
        <taxon>Dermabacteraceae</taxon>
        <taxon>Brachybacterium</taxon>
    </lineage>
</organism>
<evidence type="ECO:0000256" key="1">
    <source>
        <dbReference type="SAM" id="MobiDB-lite"/>
    </source>
</evidence>
<dbReference type="Proteomes" id="UP000254236">
    <property type="component" value="Chromosome"/>
</dbReference>
<dbReference type="EMBL" id="QSWH01000002">
    <property type="protein sequence ID" value="RRR23801.1"/>
    <property type="molecule type" value="Genomic_DNA"/>
</dbReference>
<reference evidence="4 6" key="1">
    <citation type="submission" date="2018-07" db="EMBL/GenBank/DDBJ databases">
        <title>Brachybacterium saurashtrense DSM 23186 genome sequence.</title>
        <authorList>
            <person name="Guo L."/>
        </authorList>
    </citation>
    <scope>NUCLEOTIDE SEQUENCE [LARGE SCALE GENOMIC DNA]</scope>
    <source>
        <strain evidence="4 6">DSM 23186</strain>
    </source>
</reference>
<feature type="region of interest" description="Disordered" evidence="1">
    <location>
        <begin position="1"/>
        <end position="22"/>
    </location>
</feature>
<feature type="compositionally biased region" description="Basic and acidic residues" evidence="1">
    <location>
        <begin position="1"/>
        <end position="20"/>
    </location>
</feature>
<evidence type="ECO:0000259" key="3">
    <source>
        <dbReference type="Pfam" id="PF13399"/>
    </source>
</evidence>
<evidence type="ECO:0000313" key="4">
    <source>
        <dbReference type="EMBL" id="AXK46061.1"/>
    </source>
</evidence>
<dbReference type="KEGG" id="bsau:DWV08_10865"/>
<evidence type="ECO:0000313" key="5">
    <source>
        <dbReference type="EMBL" id="RRR23801.1"/>
    </source>
</evidence>
<evidence type="ECO:0000256" key="2">
    <source>
        <dbReference type="SAM" id="Phobius"/>
    </source>
</evidence>